<dbReference type="GO" id="GO:0000160">
    <property type="term" value="P:phosphorelay signal transduction system"/>
    <property type="evidence" value="ECO:0007669"/>
    <property type="project" value="InterPro"/>
</dbReference>
<dbReference type="InterPro" id="IPR036388">
    <property type="entry name" value="WH-like_DNA-bd_sf"/>
</dbReference>
<dbReference type="InterPro" id="IPR011006">
    <property type="entry name" value="CheY-like_superfamily"/>
</dbReference>
<keyword evidence="7" id="KW-1185">Reference proteome</keyword>
<keyword evidence="2" id="KW-0238">DNA-binding</keyword>
<evidence type="ECO:0000259" key="5">
    <source>
        <dbReference type="PROSITE" id="PS50110"/>
    </source>
</evidence>
<proteinExistence type="predicted"/>
<feature type="domain" description="Response regulatory" evidence="5">
    <location>
        <begin position="11"/>
        <end position="138"/>
    </location>
</feature>
<evidence type="ECO:0000256" key="4">
    <source>
        <dbReference type="PROSITE-ProRule" id="PRU00169"/>
    </source>
</evidence>
<evidence type="ECO:0000256" key="3">
    <source>
        <dbReference type="ARBA" id="ARBA00023163"/>
    </source>
</evidence>
<dbReference type="Gene3D" id="1.10.10.10">
    <property type="entry name" value="Winged helix-like DNA-binding domain superfamily/Winged helix DNA-binding domain"/>
    <property type="match status" value="1"/>
</dbReference>
<organism evidence="6 7">
    <name type="scientific">Iningainema tapete BLCC-T55</name>
    <dbReference type="NCBI Taxonomy" id="2748662"/>
    <lineage>
        <taxon>Bacteria</taxon>
        <taxon>Bacillati</taxon>
        <taxon>Cyanobacteriota</taxon>
        <taxon>Cyanophyceae</taxon>
        <taxon>Nostocales</taxon>
        <taxon>Scytonemataceae</taxon>
        <taxon>Iningainema tapete</taxon>
    </lineage>
</organism>
<dbReference type="SUPFAM" id="SSF52172">
    <property type="entry name" value="CheY-like"/>
    <property type="match status" value="1"/>
</dbReference>
<gene>
    <name evidence="6" type="ORF">ICL16_31715</name>
</gene>
<evidence type="ECO:0000313" key="7">
    <source>
        <dbReference type="Proteomes" id="UP000629098"/>
    </source>
</evidence>
<sequence>MHSPVTNNKQKILVVDDQELVLHATVNVLIQHYPEAEIVQAQTSTAALNQVATIKPDLVVVDLAMPHSSGETARTENGIMLIKTLMQQYPTLNIVVQSMFPRALVRLKPAISLHEGGFTVADKSQSIEELLTKVEWAFRGVIYTPKEMRAALEVKPEWLDMLQMAYNEGLQDTIIAERLNVAQRTVRYYWQKIQDELGVYPDAGKNLRIQTEIRAREEGLID</sequence>
<protein>
    <submittedName>
        <fullName evidence="6">Response regulator transcription factor</fullName>
    </submittedName>
</protein>
<feature type="modified residue" description="4-aspartylphosphate" evidence="4">
    <location>
        <position position="62"/>
    </location>
</feature>
<accession>A0A8J6XNV8</accession>
<dbReference type="Pfam" id="PF00072">
    <property type="entry name" value="Response_reg"/>
    <property type="match status" value="1"/>
</dbReference>
<reference evidence="6" key="1">
    <citation type="submission" date="2020-09" db="EMBL/GenBank/DDBJ databases">
        <title>Iningainema tapete sp. nov. (Scytonemataceae, Cyanobacteria) from greenhouses in central Florida (USA) produces two types of nodularin with biosynthetic potential for microcystin-LR and anabaenopeptins.</title>
        <authorList>
            <person name="Berthold D.E."/>
            <person name="Lefler F.W."/>
            <person name="Huang I.-S."/>
            <person name="Abdulla H."/>
            <person name="Zimba P.V."/>
            <person name="Laughinghouse H.D. IV."/>
        </authorList>
    </citation>
    <scope>NUCLEOTIDE SEQUENCE</scope>
    <source>
        <strain evidence="6">BLCCT55</strain>
    </source>
</reference>
<dbReference type="InterPro" id="IPR039420">
    <property type="entry name" value="WalR-like"/>
</dbReference>
<dbReference type="PROSITE" id="PS50110">
    <property type="entry name" value="RESPONSE_REGULATORY"/>
    <property type="match status" value="1"/>
</dbReference>
<evidence type="ECO:0000256" key="1">
    <source>
        <dbReference type="ARBA" id="ARBA00023015"/>
    </source>
</evidence>
<keyword evidence="4" id="KW-0597">Phosphoprotein</keyword>
<keyword evidence="1" id="KW-0805">Transcription regulation</keyword>
<name>A0A8J6XNV8_9CYAN</name>
<comment type="caution">
    <text evidence="6">The sequence shown here is derived from an EMBL/GenBank/DDBJ whole genome shotgun (WGS) entry which is preliminary data.</text>
</comment>
<dbReference type="Gene3D" id="3.40.50.2300">
    <property type="match status" value="1"/>
</dbReference>
<dbReference type="Proteomes" id="UP000629098">
    <property type="component" value="Unassembled WGS sequence"/>
</dbReference>
<dbReference type="AlphaFoldDB" id="A0A8J6XNV8"/>
<keyword evidence="3" id="KW-0804">Transcription</keyword>
<dbReference type="CDD" id="cd17535">
    <property type="entry name" value="REC_NarL-like"/>
    <property type="match status" value="1"/>
</dbReference>
<evidence type="ECO:0000256" key="2">
    <source>
        <dbReference type="ARBA" id="ARBA00023125"/>
    </source>
</evidence>
<dbReference type="InterPro" id="IPR001789">
    <property type="entry name" value="Sig_transdc_resp-reg_receiver"/>
</dbReference>
<dbReference type="InterPro" id="IPR058245">
    <property type="entry name" value="NreC/VraR/RcsB-like_REC"/>
</dbReference>
<dbReference type="EMBL" id="JACXAE010000095">
    <property type="protein sequence ID" value="MBD2776501.1"/>
    <property type="molecule type" value="Genomic_DNA"/>
</dbReference>
<dbReference type="RefSeq" id="WP_190835587.1">
    <property type="nucleotide sequence ID" value="NZ_CAWPPI010000095.1"/>
</dbReference>
<dbReference type="GO" id="GO:0003677">
    <property type="term" value="F:DNA binding"/>
    <property type="evidence" value="ECO:0007669"/>
    <property type="project" value="UniProtKB-KW"/>
</dbReference>
<dbReference type="PANTHER" id="PTHR43214:SF41">
    <property type="entry name" value="NITRATE_NITRITE RESPONSE REGULATOR PROTEIN NARP"/>
    <property type="match status" value="1"/>
</dbReference>
<dbReference type="SMART" id="SM00448">
    <property type="entry name" value="REC"/>
    <property type="match status" value="1"/>
</dbReference>
<dbReference type="PANTHER" id="PTHR43214">
    <property type="entry name" value="TWO-COMPONENT RESPONSE REGULATOR"/>
    <property type="match status" value="1"/>
</dbReference>
<evidence type="ECO:0000313" key="6">
    <source>
        <dbReference type="EMBL" id="MBD2776501.1"/>
    </source>
</evidence>